<dbReference type="GO" id="GO:0002098">
    <property type="term" value="P:tRNA wobble uridine modification"/>
    <property type="evidence" value="ECO:0007669"/>
    <property type="project" value="InterPro"/>
</dbReference>
<dbReference type="EMBL" id="UINC01004203">
    <property type="protein sequence ID" value="SVA12572.1"/>
    <property type="molecule type" value="Genomic_DNA"/>
</dbReference>
<dbReference type="GO" id="GO:0043828">
    <property type="term" value="F:tRNA 2-selenouridine synthase activity"/>
    <property type="evidence" value="ECO:0007669"/>
    <property type="project" value="InterPro"/>
</dbReference>
<dbReference type="InterPro" id="IPR001763">
    <property type="entry name" value="Rhodanese-like_dom"/>
</dbReference>
<dbReference type="AlphaFoldDB" id="A0A381T8S4"/>
<evidence type="ECO:0000256" key="1">
    <source>
        <dbReference type="ARBA" id="ARBA00023266"/>
    </source>
</evidence>
<dbReference type="PANTHER" id="PTHR30401">
    <property type="entry name" value="TRNA 2-SELENOURIDINE SYNTHASE"/>
    <property type="match status" value="1"/>
</dbReference>
<feature type="domain" description="Rhodanese" evidence="2">
    <location>
        <begin position="13"/>
        <end position="136"/>
    </location>
</feature>
<keyword evidence="1" id="KW-0711">Selenium</keyword>
<reference evidence="3" key="1">
    <citation type="submission" date="2018-05" db="EMBL/GenBank/DDBJ databases">
        <authorList>
            <person name="Lanie J.A."/>
            <person name="Ng W.-L."/>
            <person name="Kazmierczak K.M."/>
            <person name="Andrzejewski T.M."/>
            <person name="Davidsen T.M."/>
            <person name="Wayne K.J."/>
            <person name="Tettelin H."/>
            <person name="Glass J.I."/>
            <person name="Rusch D."/>
            <person name="Podicherti R."/>
            <person name="Tsui H.-C.T."/>
            <person name="Winkler M.E."/>
        </authorList>
    </citation>
    <scope>NUCLEOTIDE SEQUENCE</scope>
</reference>
<proteinExistence type="predicted"/>
<organism evidence="3">
    <name type="scientific">marine metagenome</name>
    <dbReference type="NCBI Taxonomy" id="408172"/>
    <lineage>
        <taxon>unclassified sequences</taxon>
        <taxon>metagenomes</taxon>
        <taxon>ecological metagenomes</taxon>
    </lineage>
</organism>
<dbReference type="Pfam" id="PF00581">
    <property type="entry name" value="Rhodanese"/>
    <property type="match status" value="1"/>
</dbReference>
<name>A0A381T8S4_9ZZZZ</name>
<dbReference type="InterPro" id="IPR036873">
    <property type="entry name" value="Rhodanese-like_dom_sf"/>
</dbReference>
<dbReference type="InterPro" id="IPR058840">
    <property type="entry name" value="AAA_SelU"/>
</dbReference>
<dbReference type="NCBIfam" id="NF008750">
    <property type="entry name" value="PRK11784.1-2"/>
    <property type="match status" value="1"/>
</dbReference>
<dbReference type="PROSITE" id="PS50206">
    <property type="entry name" value="RHODANESE_3"/>
    <property type="match status" value="1"/>
</dbReference>
<accession>A0A381T8S4</accession>
<gene>
    <name evidence="3" type="ORF">METZ01_LOCUS65426</name>
</gene>
<dbReference type="Pfam" id="PF26341">
    <property type="entry name" value="AAA_SelU"/>
    <property type="match status" value="1"/>
</dbReference>
<protein>
    <recommendedName>
        <fullName evidence="2">Rhodanese domain-containing protein</fullName>
    </recommendedName>
</protein>
<sequence>VSIEVVDDYRGILKNQCPVIDVRSPDEYIKGAIPTAINLPILNNDERQQVGTCYKNEGQSAAIRLGQKLVAGSVRARRVSEWASFAHSHEGALFCCWRGGLRSRIAHEWLAETGSIIPIVKGGSKALRRYCLQRLEASADHSWLVLGGRTGSGKTRSLRQLSNAIDLEQLANHRGSAFGGDIALQPPPVSFENALAAALISINHDRPIVVEDESRTIGRLALPDRLFASMQRAPLVILELSLEKRIANIYDEYVVNGVPSMFTNALGRIRKRLGDALYRELLGLMEEGFDTGNKESHLQWIDSLLTNYYDPMYDYQLEQKSARIIFRGTVDAVGEYLEEQVITG</sequence>
<dbReference type="NCBIfam" id="TIGR03167">
    <property type="entry name" value="tRNA_sel_U_synt"/>
    <property type="match status" value="1"/>
</dbReference>
<dbReference type="PANTHER" id="PTHR30401:SF0">
    <property type="entry name" value="TRNA 2-SELENOURIDINE SYNTHASE"/>
    <property type="match status" value="1"/>
</dbReference>
<evidence type="ECO:0000313" key="3">
    <source>
        <dbReference type="EMBL" id="SVA12572.1"/>
    </source>
</evidence>
<dbReference type="InterPro" id="IPR017582">
    <property type="entry name" value="SelU"/>
</dbReference>
<dbReference type="SMART" id="SM00450">
    <property type="entry name" value="RHOD"/>
    <property type="match status" value="1"/>
</dbReference>
<dbReference type="SUPFAM" id="SSF52821">
    <property type="entry name" value="Rhodanese/Cell cycle control phosphatase"/>
    <property type="match status" value="1"/>
</dbReference>
<evidence type="ECO:0000259" key="2">
    <source>
        <dbReference type="PROSITE" id="PS50206"/>
    </source>
</evidence>
<feature type="non-terminal residue" evidence="3">
    <location>
        <position position="1"/>
    </location>
</feature>
<dbReference type="Gene3D" id="3.40.250.10">
    <property type="entry name" value="Rhodanese-like domain"/>
    <property type="match status" value="1"/>
</dbReference>
<dbReference type="NCBIfam" id="NF008751">
    <property type="entry name" value="PRK11784.1-3"/>
    <property type="match status" value="1"/>
</dbReference>